<gene>
    <name evidence="1" type="ORF">CFY87_05225</name>
    <name evidence="2" type="ORF">NCTC10851_00024</name>
</gene>
<evidence type="ECO:0000313" key="2">
    <source>
        <dbReference type="EMBL" id="SUU33817.1"/>
    </source>
</evidence>
<sequence>MNKIFKTKNDVTTGQTKVISELANNSQVASSSGEKPKCGQIAGRFALSFFRAFCNGECGTGGMALFGKWLCG</sequence>
<dbReference type="InParanoid" id="A0A263HCD1"/>
<dbReference type="EMBL" id="UFSB01000001">
    <property type="protein sequence ID" value="SUU33817.1"/>
    <property type="molecule type" value="Genomic_DNA"/>
</dbReference>
<dbReference type="Proteomes" id="UP000215738">
    <property type="component" value="Unassembled WGS sequence"/>
</dbReference>
<evidence type="ECO:0000313" key="4">
    <source>
        <dbReference type="Proteomes" id="UP000254507"/>
    </source>
</evidence>
<dbReference type="AlphaFoldDB" id="A0A263HCD1"/>
<dbReference type="Proteomes" id="UP000254507">
    <property type="component" value="Unassembled WGS sequence"/>
</dbReference>
<keyword evidence="3" id="KW-1185">Reference proteome</keyword>
<accession>A0A263HCD1</accession>
<organism evidence="2 4">
    <name type="scientific">Actinobacillus seminis</name>
    <dbReference type="NCBI Taxonomy" id="722"/>
    <lineage>
        <taxon>Bacteria</taxon>
        <taxon>Pseudomonadati</taxon>
        <taxon>Pseudomonadota</taxon>
        <taxon>Gammaproteobacteria</taxon>
        <taxon>Pasteurellales</taxon>
        <taxon>Pasteurellaceae</taxon>
        <taxon>Actinobacillus</taxon>
    </lineage>
</organism>
<name>A0A263HCD1_9PAST</name>
<evidence type="ECO:0000313" key="3">
    <source>
        <dbReference type="Proteomes" id="UP000215738"/>
    </source>
</evidence>
<dbReference type="OrthoDB" id="5692385at2"/>
<evidence type="ECO:0000313" key="1">
    <source>
        <dbReference type="EMBL" id="OZN25114.1"/>
    </source>
</evidence>
<dbReference type="EMBL" id="NLFK01000004">
    <property type="protein sequence ID" value="OZN25114.1"/>
    <property type="molecule type" value="Genomic_DNA"/>
</dbReference>
<proteinExistence type="predicted"/>
<reference evidence="2 4" key="2">
    <citation type="submission" date="2018-06" db="EMBL/GenBank/DDBJ databases">
        <authorList>
            <consortium name="Pathogen Informatics"/>
            <person name="Doyle S."/>
        </authorList>
    </citation>
    <scope>NUCLEOTIDE SEQUENCE [LARGE SCALE GENOMIC DNA]</scope>
    <source>
        <strain evidence="2 4">NCTC10851</strain>
    </source>
</reference>
<reference evidence="1 3" key="1">
    <citation type="submission" date="2017-07" db="EMBL/GenBank/DDBJ databases">
        <title>Virulence factors identified in Actinobacillus seminis.</title>
        <authorList>
            <person name="Negrete-Abascal E."/>
            <person name="Vaca-Pacheco S."/>
            <person name="Montes-Garcia F."/>
            <person name="Leyto-Gil A.M."/>
            <person name="Fragoso-Garcia E."/>
            <person name="Carvente-Garcia R."/>
            <person name="Perez-Agueros S."/>
            <person name="Castelan-Sanchez H.G."/>
            <person name="Garcia-Molina A."/>
            <person name="Villamar T.E."/>
            <person name="Vazquez-Cruz C."/>
        </authorList>
    </citation>
    <scope>NUCLEOTIDE SEQUENCE [LARGE SCALE GENOMIC DNA]</scope>
    <source>
        <strain evidence="1 3">ATCC 15768</strain>
    </source>
</reference>
<dbReference type="RefSeq" id="WP_094946200.1">
    <property type="nucleotide sequence ID" value="NZ_NLFK01000004.1"/>
</dbReference>
<protein>
    <submittedName>
        <fullName evidence="2">Uncharacterized protein</fullName>
    </submittedName>
</protein>